<dbReference type="Proteomes" id="UP000295662">
    <property type="component" value="Unassembled WGS sequence"/>
</dbReference>
<dbReference type="RefSeq" id="WP_133797649.1">
    <property type="nucleotide sequence ID" value="NZ_SOCA01000022.1"/>
</dbReference>
<evidence type="ECO:0000313" key="2">
    <source>
        <dbReference type="Proteomes" id="UP000295662"/>
    </source>
</evidence>
<evidence type="ECO:0000313" key="1">
    <source>
        <dbReference type="EMBL" id="TDU62448.1"/>
    </source>
</evidence>
<dbReference type="EMBL" id="SOCA01000022">
    <property type="protein sequence ID" value="TDU62448.1"/>
    <property type="molecule type" value="Genomic_DNA"/>
</dbReference>
<gene>
    <name evidence="1" type="ORF">EI77_04716</name>
</gene>
<keyword evidence="2" id="KW-1185">Reference proteome</keyword>
<protein>
    <submittedName>
        <fullName evidence="1">Uncharacterized protein</fullName>
    </submittedName>
</protein>
<reference evidence="1 2" key="1">
    <citation type="submission" date="2019-03" db="EMBL/GenBank/DDBJ databases">
        <title>Genomic Encyclopedia of Archaeal and Bacterial Type Strains, Phase II (KMG-II): from individual species to whole genera.</title>
        <authorList>
            <person name="Goeker M."/>
        </authorList>
    </citation>
    <scope>NUCLEOTIDE SEQUENCE [LARGE SCALE GENOMIC DNA]</scope>
    <source>
        <strain evidence="1 2">ATCC 25309</strain>
    </source>
</reference>
<dbReference type="AlphaFoldDB" id="A0A4R7RL79"/>
<accession>A0A4R7RL79</accession>
<proteinExistence type="predicted"/>
<organism evidence="1 2">
    <name type="scientific">Prosthecobacter fusiformis</name>
    <dbReference type="NCBI Taxonomy" id="48464"/>
    <lineage>
        <taxon>Bacteria</taxon>
        <taxon>Pseudomonadati</taxon>
        <taxon>Verrucomicrobiota</taxon>
        <taxon>Verrucomicrobiia</taxon>
        <taxon>Verrucomicrobiales</taxon>
        <taxon>Verrucomicrobiaceae</taxon>
        <taxon>Prosthecobacter</taxon>
    </lineage>
</organism>
<name>A0A4R7RL79_9BACT</name>
<sequence>MKESQVSLHLAGVALSHGKLEYTLKNCSGNFVAFPAWKSPLLATTEGILYMDILSVQSKEASVKSLYTGLWVSHLNLTKSMVTVLEPYSVQKGRVDVNKNYEMKAGIHQIQWILSGKDLPVACFDSKEKVERWLNKVSENTKFSHIATISSDSIQYRNE</sequence>
<dbReference type="Gene3D" id="2.60.40.2970">
    <property type="match status" value="1"/>
</dbReference>
<comment type="caution">
    <text evidence="1">The sequence shown here is derived from an EMBL/GenBank/DDBJ whole genome shotgun (WGS) entry which is preliminary data.</text>
</comment>